<proteinExistence type="predicted"/>
<dbReference type="PANTHER" id="PTHR10963">
    <property type="entry name" value="GLYCOSYL HYDROLASE-RELATED"/>
    <property type="match status" value="1"/>
</dbReference>
<dbReference type="Gene3D" id="2.60.120.200">
    <property type="match status" value="1"/>
</dbReference>
<dbReference type="Pfam" id="PF26113">
    <property type="entry name" value="GH16_XgeA"/>
    <property type="match status" value="1"/>
</dbReference>
<sequence length="337" mass="37308">MKISSSRTLVLASLVGSALAGRIYTLDECVRGEGFYDSFNFENITDPTHGRVTYVNRTTAERLNLTYATDDTFILRADDTTVLGVNDTGRNSVRIRSNRQYHEHVVVFDIQHMPEGCGTWPAIWETKEIGWPAGGEIDILEGANNVVPNQSTLHTGHNCSMPNTTLQSGTFATTDCDASVAYNVGCGVKYAQDNSSFGPGFNSIGGGWYAMERTLHYIKVWFWERHDPFVPWDVSSGAWIIDTDSWGTPAANFPNNTECDIQSHFKNQNIIINLTFCGDWAGNPALYNASGCPLDCVTYVNSKCPCANVQYNCKPSTDNPTAFTNAYFEISSMNVYK</sequence>
<evidence type="ECO:0000259" key="2">
    <source>
        <dbReference type="PROSITE" id="PS51762"/>
    </source>
</evidence>
<gene>
    <name evidence="3" type="ORF">HD556DRAFT_1371147</name>
</gene>
<dbReference type="SUPFAM" id="SSF49899">
    <property type="entry name" value="Concanavalin A-like lectins/glucanases"/>
    <property type="match status" value="1"/>
</dbReference>
<dbReference type="PROSITE" id="PS51762">
    <property type="entry name" value="GH16_2"/>
    <property type="match status" value="1"/>
</dbReference>
<organism evidence="3 4">
    <name type="scientific">Suillus plorans</name>
    <dbReference type="NCBI Taxonomy" id="116603"/>
    <lineage>
        <taxon>Eukaryota</taxon>
        <taxon>Fungi</taxon>
        <taxon>Dikarya</taxon>
        <taxon>Basidiomycota</taxon>
        <taxon>Agaricomycotina</taxon>
        <taxon>Agaricomycetes</taxon>
        <taxon>Agaricomycetidae</taxon>
        <taxon>Boletales</taxon>
        <taxon>Suillineae</taxon>
        <taxon>Suillaceae</taxon>
        <taxon>Suillus</taxon>
    </lineage>
</organism>
<evidence type="ECO:0000313" key="4">
    <source>
        <dbReference type="Proteomes" id="UP000719766"/>
    </source>
</evidence>
<dbReference type="RefSeq" id="XP_041160358.1">
    <property type="nucleotide sequence ID" value="XM_041302939.1"/>
</dbReference>
<dbReference type="GeneID" id="64596703"/>
<dbReference type="CDD" id="cd02181">
    <property type="entry name" value="GH16_fungal_Lam16A_glucanase"/>
    <property type="match status" value="1"/>
</dbReference>
<keyword evidence="3" id="KW-0378">Hydrolase</keyword>
<dbReference type="InterPro" id="IPR013320">
    <property type="entry name" value="ConA-like_dom_sf"/>
</dbReference>
<dbReference type="AlphaFoldDB" id="A0A9P7DIG5"/>
<dbReference type="GO" id="GO:0009251">
    <property type="term" value="P:glucan catabolic process"/>
    <property type="evidence" value="ECO:0007669"/>
    <property type="project" value="TreeGrafter"/>
</dbReference>
<reference evidence="3" key="1">
    <citation type="journal article" date="2020" name="New Phytol.">
        <title>Comparative genomics reveals dynamic genome evolution in host specialist ectomycorrhizal fungi.</title>
        <authorList>
            <person name="Lofgren L.A."/>
            <person name="Nguyen N.H."/>
            <person name="Vilgalys R."/>
            <person name="Ruytinx J."/>
            <person name="Liao H.L."/>
            <person name="Branco S."/>
            <person name="Kuo A."/>
            <person name="LaButti K."/>
            <person name="Lipzen A."/>
            <person name="Andreopoulos W."/>
            <person name="Pangilinan J."/>
            <person name="Riley R."/>
            <person name="Hundley H."/>
            <person name="Na H."/>
            <person name="Barry K."/>
            <person name="Grigoriev I.V."/>
            <person name="Stajich J.E."/>
            <person name="Kennedy P.G."/>
        </authorList>
    </citation>
    <scope>NUCLEOTIDE SEQUENCE</scope>
    <source>
        <strain evidence="3">S12</strain>
    </source>
</reference>
<keyword evidence="4" id="KW-1185">Reference proteome</keyword>
<feature type="chain" id="PRO_5040488738" evidence="1">
    <location>
        <begin position="21"/>
        <end position="337"/>
    </location>
</feature>
<dbReference type="InterPro" id="IPR000757">
    <property type="entry name" value="Beta-glucanase-like"/>
</dbReference>
<evidence type="ECO:0000313" key="3">
    <source>
        <dbReference type="EMBL" id="KAG1794130.1"/>
    </source>
</evidence>
<dbReference type="Proteomes" id="UP000719766">
    <property type="component" value="Unassembled WGS sequence"/>
</dbReference>
<feature type="domain" description="GH16" evidence="2">
    <location>
        <begin position="17"/>
        <end position="289"/>
    </location>
</feature>
<protein>
    <submittedName>
        <fullName evidence="3">Glycoside hydrolase family 16 protein</fullName>
    </submittedName>
</protein>
<dbReference type="InterPro" id="IPR050546">
    <property type="entry name" value="Glycosyl_Hydrlase_16"/>
</dbReference>
<keyword evidence="1" id="KW-0732">Signal</keyword>
<dbReference type="OrthoDB" id="192832at2759"/>
<name>A0A9P7DIG5_9AGAM</name>
<dbReference type="PANTHER" id="PTHR10963:SF24">
    <property type="entry name" value="GLYCOSIDASE C21B10.07-RELATED"/>
    <property type="match status" value="1"/>
</dbReference>
<comment type="caution">
    <text evidence="3">The sequence shown here is derived from an EMBL/GenBank/DDBJ whole genome shotgun (WGS) entry which is preliminary data.</text>
</comment>
<dbReference type="EMBL" id="JABBWE010000027">
    <property type="protein sequence ID" value="KAG1794130.1"/>
    <property type="molecule type" value="Genomic_DNA"/>
</dbReference>
<evidence type="ECO:0000256" key="1">
    <source>
        <dbReference type="SAM" id="SignalP"/>
    </source>
</evidence>
<dbReference type="GO" id="GO:0004553">
    <property type="term" value="F:hydrolase activity, hydrolyzing O-glycosyl compounds"/>
    <property type="evidence" value="ECO:0007669"/>
    <property type="project" value="InterPro"/>
</dbReference>
<accession>A0A9P7DIG5</accession>
<feature type="signal peptide" evidence="1">
    <location>
        <begin position="1"/>
        <end position="20"/>
    </location>
</feature>